<protein>
    <recommendedName>
        <fullName evidence="3">Intracellular proteinase inhibitor BsuPI domain-containing protein</fullName>
    </recommendedName>
</protein>
<accession>A0A3D5QAS9</accession>
<dbReference type="AlphaFoldDB" id="A0A3D5QAS9"/>
<gene>
    <name evidence="1" type="ORF">DHM44_03790</name>
</gene>
<comment type="caution">
    <text evidence="1">The sequence shown here is derived from an EMBL/GenBank/DDBJ whole genome shotgun (WGS) entry which is preliminary data.</text>
</comment>
<dbReference type="EMBL" id="DPPF01000077">
    <property type="protein sequence ID" value="HCW92784.1"/>
    <property type="molecule type" value="Genomic_DNA"/>
</dbReference>
<reference evidence="1 2" key="1">
    <citation type="journal article" date="2018" name="Nat. Biotechnol.">
        <title>A standardized bacterial taxonomy based on genome phylogeny substantially revises the tree of life.</title>
        <authorList>
            <person name="Parks D.H."/>
            <person name="Chuvochina M."/>
            <person name="Waite D.W."/>
            <person name="Rinke C."/>
            <person name="Skarshewski A."/>
            <person name="Chaumeil P.A."/>
            <person name="Hugenholtz P."/>
        </authorList>
    </citation>
    <scope>NUCLEOTIDE SEQUENCE [LARGE SCALE GENOMIC DNA]</scope>
    <source>
        <strain evidence="1">UBA8672</strain>
    </source>
</reference>
<organism evidence="1 2">
    <name type="scientific">Flexistipes sinusarabici</name>
    <dbReference type="NCBI Taxonomy" id="2352"/>
    <lineage>
        <taxon>Bacteria</taxon>
        <taxon>Pseudomonadati</taxon>
        <taxon>Deferribacterota</taxon>
        <taxon>Deferribacteres</taxon>
        <taxon>Deferribacterales</taxon>
        <taxon>Flexistipitaceae</taxon>
        <taxon>Flexistipes</taxon>
    </lineage>
</organism>
<evidence type="ECO:0000313" key="2">
    <source>
        <dbReference type="Proteomes" id="UP000262325"/>
    </source>
</evidence>
<name>A0A3D5QAS9_FLESI</name>
<sequence length="164" mass="20090">MLKKIYSFIKDCMRFFYSIIMVIRYAIIKDKIDGSICYLRSESEIVKKGEEDIYEIKIYNNKKQSEWFYILIDIYQHENSVHPEGHQAFYYKKIFFKKEEYKRIYFHYNWLNNGFFNIDDLKLVPDNEWNNTCSYEGLYSIKAVLKNNSEKIIEEIYIIQKMII</sequence>
<evidence type="ECO:0000313" key="1">
    <source>
        <dbReference type="EMBL" id="HCW92784.1"/>
    </source>
</evidence>
<dbReference type="Proteomes" id="UP000262325">
    <property type="component" value="Unassembled WGS sequence"/>
</dbReference>
<proteinExistence type="predicted"/>
<evidence type="ECO:0008006" key="3">
    <source>
        <dbReference type="Google" id="ProtNLM"/>
    </source>
</evidence>